<dbReference type="Pfam" id="PF12697">
    <property type="entry name" value="Abhydrolase_6"/>
    <property type="match status" value="1"/>
</dbReference>
<dbReference type="GO" id="GO:0016787">
    <property type="term" value="F:hydrolase activity"/>
    <property type="evidence" value="ECO:0007669"/>
    <property type="project" value="UniProtKB-KW"/>
</dbReference>
<organism evidence="3 4">
    <name type="scientific">Actinoallomurus liliacearum</name>
    <dbReference type="NCBI Taxonomy" id="1080073"/>
    <lineage>
        <taxon>Bacteria</taxon>
        <taxon>Bacillati</taxon>
        <taxon>Actinomycetota</taxon>
        <taxon>Actinomycetes</taxon>
        <taxon>Streptosporangiales</taxon>
        <taxon>Thermomonosporaceae</taxon>
        <taxon>Actinoallomurus</taxon>
    </lineage>
</organism>
<dbReference type="Gene3D" id="3.40.50.1820">
    <property type="entry name" value="alpha/beta hydrolase"/>
    <property type="match status" value="1"/>
</dbReference>
<dbReference type="PANTHER" id="PTHR10992:SF1083">
    <property type="entry name" value="METHYLESTERASE 1"/>
    <property type="match status" value="1"/>
</dbReference>
<evidence type="ECO:0000313" key="4">
    <source>
        <dbReference type="Proteomes" id="UP001500212"/>
    </source>
</evidence>
<evidence type="ECO:0000259" key="2">
    <source>
        <dbReference type="Pfam" id="PF12697"/>
    </source>
</evidence>
<keyword evidence="4" id="KW-1185">Reference proteome</keyword>
<dbReference type="InterPro" id="IPR029058">
    <property type="entry name" value="AB_hydrolase_fold"/>
</dbReference>
<name>A0ABP8TCQ6_9ACTN</name>
<sequence length="224" mass="24580">MATYVLIPGMCHGGWCFEELTERLRAEGHRVHPLTLTGLAERGHLLHGGVNLDTHIQDGIGVLAAENIEDAVLVGHSYGGMVITGMADRAPDRVGTLVFLDAMVPGNGDSCWSLVTDQERRWYTDVTDTGYGVRPLPFFDTRATPHPLASLMQPLRLTGDLAHLRRRVYVYAAGWAGPSPFTPVYRRLREDPAWTTYALDGGHNLMRDAPQDLLKVLLAAAEPG</sequence>
<dbReference type="InterPro" id="IPR000073">
    <property type="entry name" value="AB_hydrolase_1"/>
</dbReference>
<dbReference type="RefSeq" id="WP_345348188.1">
    <property type="nucleotide sequence ID" value="NZ_BAABHJ010000002.1"/>
</dbReference>
<protein>
    <submittedName>
        <fullName evidence="3">Alpha/beta fold hydrolase</fullName>
    </submittedName>
</protein>
<keyword evidence="1 3" id="KW-0378">Hydrolase</keyword>
<proteinExistence type="predicted"/>
<dbReference type="InterPro" id="IPR045889">
    <property type="entry name" value="MES/HNL"/>
</dbReference>
<evidence type="ECO:0000313" key="3">
    <source>
        <dbReference type="EMBL" id="GAA4602431.1"/>
    </source>
</evidence>
<gene>
    <name evidence="3" type="ORF">GCM10023195_07410</name>
</gene>
<reference evidence="4" key="1">
    <citation type="journal article" date="2019" name="Int. J. Syst. Evol. Microbiol.">
        <title>The Global Catalogue of Microorganisms (GCM) 10K type strain sequencing project: providing services to taxonomists for standard genome sequencing and annotation.</title>
        <authorList>
            <consortium name="The Broad Institute Genomics Platform"/>
            <consortium name="The Broad Institute Genome Sequencing Center for Infectious Disease"/>
            <person name="Wu L."/>
            <person name="Ma J."/>
        </authorList>
    </citation>
    <scope>NUCLEOTIDE SEQUENCE [LARGE SCALE GENOMIC DNA]</scope>
    <source>
        <strain evidence="4">JCM 17938</strain>
    </source>
</reference>
<evidence type="ECO:0000256" key="1">
    <source>
        <dbReference type="ARBA" id="ARBA00022801"/>
    </source>
</evidence>
<dbReference type="Proteomes" id="UP001500212">
    <property type="component" value="Unassembled WGS sequence"/>
</dbReference>
<dbReference type="PANTHER" id="PTHR10992">
    <property type="entry name" value="METHYLESTERASE FAMILY MEMBER"/>
    <property type="match status" value="1"/>
</dbReference>
<dbReference type="EMBL" id="BAABHJ010000002">
    <property type="protein sequence ID" value="GAA4602431.1"/>
    <property type="molecule type" value="Genomic_DNA"/>
</dbReference>
<feature type="domain" description="AB hydrolase-1" evidence="2">
    <location>
        <begin position="5"/>
        <end position="213"/>
    </location>
</feature>
<dbReference type="SUPFAM" id="SSF53474">
    <property type="entry name" value="alpha/beta-Hydrolases"/>
    <property type="match status" value="1"/>
</dbReference>
<comment type="caution">
    <text evidence="3">The sequence shown here is derived from an EMBL/GenBank/DDBJ whole genome shotgun (WGS) entry which is preliminary data.</text>
</comment>
<accession>A0ABP8TCQ6</accession>